<organism evidence="1">
    <name type="scientific">marine sediment metagenome</name>
    <dbReference type="NCBI Taxonomy" id="412755"/>
    <lineage>
        <taxon>unclassified sequences</taxon>
        <taxon>metagenomes</taxon>
        <taxon>ecological metagenomes</taxon>
    </lineage>
</organism>
<comment type="caution">
    <text evidence="1">The sequence shown here is derived from an EMBL/GenBank/DDBJ whole genome shotgun (WGS) entry which is preliminary data.</text>
</comment>
<reference evidence="1" key="1">
    <citation type="journal article" date="2014" name="Front. Microbiol.">
        <title>High frequency of phylogenetically diverse reductive dehalogenase-homologous genes in deep subseafloor sedimentary metagenomes.</title>
        <authorList>
            <person name="Kawai M."/>
            <person name="Futagami T."/>
            <person name="Toyoda A."/>
            <person name="Takaki Y."/>
            <person name="Nishi S."/>
            <person name="Hori S."/>
            <person name="Arai W."/>
            <person name="Tsubouchi T."/>
            <person name="Morono Y."/>
            <person name="Uchiyama I."/>
            <person name="Ito T."/>
            <person name="Fujiyama A."/>
            <person name="Inagaki F."/>
            <person name="Takami H."/>
        </authorList>
    </citation>
    <scope>NUCLEOTIDE SEQUENCE</scope>
    <source>
        <strain evidence="1">Expedition CK06-06</strain>
    </source>
</reference>
<name>X0YSS2_9ZZZZ</name>
<evidence type="ECO:0000313" key="1">
    <source>
        <dbReference type="EMBL" id="GAG49842.1"/>
    </source>
</evidence>
<sequence>MDIEKSNTEATGRMMEARPVVVGMGKARDV</sequence>
<dbReference type="AlphaFoldDB" id="X0YSS2"/>
<feature type="non-terminal residue" evidence="1">
    <location>
        <position position="30"/>
    </location>
</feature>
<proteinExistence type="predicted"/>
<dbReference type="EMBL" id="BARS01057253">
    <property type="protein sequence ID" value="GAG49842.1"/>
    <property type="molecule type" value="Genomic_DNA"/>
</dbReference>
<gene>
    <name evidence="1" type="ORF">S01H1_84016</name>
</gene>
<accession>X0YSS2</accession>
<protein>
    <submittedName>
        <fullName evidence="1">Uncharacterized protein</fullName>
    </submittedName>
</protein>